<evidence type="ECO:0000259" key="2">
    <source>
        <dbReference type="Pfam" id="PF07811"/>
    </source>
</evidence>
<dbReference type="STRING" id="1437603.GCA_000771525_01763"/>
<feature type="domain" description="TadE-like" evidence="2">
    <location>
        <begin position="26"/>
        <end position="68"/>
    </location>
</feature>
<feature type="transmembrane region" description="Helical" evidence="1">
    <location>
        <begin position="32"/>
        <end position="50"/>
    </location>
</feature>
<dbReference type="InterPro" id="IPR049790">
    <property type="entry name" value="Rv3655c/TadE"/>
</dbReference>
<gene>
    <name evidence="3" type="ORF">BMON_1491</name>
</gene>
<dbReference type="GeneID" id="93094773"/>
<sequence>MMRYGAAAVRRRVHGVARWLHGGDDGAVTAEFATVLPAVMVIALVLMSLARAVVVSMDCQDAAAVLARELVVARGEVDGGALVRSVAGPGATVAVDRAGDTVTVTTSCPVIPGPGNVLPTRVRATAVGRLQ</sequence>
<reference evidence="3 4" key="1">
    <citation type="submission" date="2014-03" db="EMBL/GenBank/DDBJ databases">
        <title>Genomics of Bifidobacteria.</title>
        <authorList>
            <person name="Ventura M."/>
            <person name="Milani C."/>
            <person name="Lugli G.A."/>
        </authorList>
    </citation>
    <scope>NUCLEOTIDE SEQUENCE [LARGE SCALE GENOMIC DNA]</scope>
    <source>
        <strain evidence="3 4">DSM 21395</strain>
    </source>
</reference>
<evidence type="ECO:0000313" key="4">
    <source>
        <dbReference type="Proteomes" id="UP000029082"/>
    </source>
</evidence>
<protein>
    <submittedName>
        <fullName evidence="3">Pilus biosynthesis protein TadE</fullName>
    </submittedName>
</protein>
<dbReference type="RefSeq" id="WP_237745302.1">
    <property type="nucleotide sequence ID" value="NZ_JDUO01000009.1"/>
</dbReference>
<proteinExistence type="predicted"/>
<keyword evidence="1" id="KW-0472">Membrane</keyword>
<dbReference type="AlphaFoldDB" id="A0A087C4M7"/>
<evidence type="ECO:0000256" key="1">
    <source>
        <dbReference type="SAM" id="Phobius"/>
    </source>
</evidence>
<keyword evidence="1" id="KW-1133">Transmembrane helix</keyword>
<dbReference type="Proteomes" id="UP000029082">
    <property type="component" value="Unassembled WGS sequence"/>
</dbReference>
<evidence type="ECO:0000313" key="3">
    <source>
        <dbReference type="EMBL" id="KFI78227.1"/>
    </source>
</evidence>
<dbReference type="eggNOG" id="COG4961">
    <property type="taxonomic scope" value="Bacteria"/>
</dbReference>
<keyword evidence="1" id="KW-0812">Transmembrane</keyword>
<keyword evidence="4" id="KW-1185">Reference proteome</keyword>
<dbReference type="EMBL" id="JGZE01000004">
    <property type="protein sequence ID" value="KFI78227.1"/>
    <property type="molecule type" value="Genomic_DNA"/>
</dbReference>
<organism evidence="3 4">
    <name type="scientific">Bifidobacterium mongoliense DSM 21395</name>
    <dbReference type="NCBI Taxonomy" id="1437603"/>
    <lineage>
        <taxon>Bacteria</taxon>
        <taxon>Bacillati</taxon>
        <taxon>Actinomycetota</taxon>
        <taxon>Actinomycetes</taxon>
        <taxon>Bifidobacteriales</taxon>
        <taxon>Bifidobacteriaceae</taxon>
        <taxon>Bifidobacterium</taxon>
    </lineage>
</organism>
<dbReference type="NCBIfam" id="NF041390">
    <property type="entry name" value="TadE_Rv3655c"/>
    <property type="match status" value="1"/>
</dbReference>
<dbReference type="InterPro" id="IPR012495">
    <property type="entry name" value="TadE-like_dom"/>
</dbReference>
<accession>A0A087C4M7</accession>
<name>A0A087C4M7_9BIFI</name>
<comment type="caution">
    <text evidence="3">The sequence shown here is derived from an EMBL/GenBank/DDBJ whole genome shotgun (WGS) entry which is preliminary data.</text>
</comment>
<dbReference type="Pfam" id="PF07811">
    <property type="entry name" value="TadE"/>
    <property type="match status" value="1"/>
</dbReference>